<protein>
    <submittedName>
        <fullName evidence="3">Transformation system protein</fullName>
    </submittedName>
</protein>
<keyword evidence="2" id="KW-0812">Transmembrane</keyword>
<evidence type="ECO:0000256" key="1">
    <source>
        <dbReference type="SAM" id="Coils"/>
    </source>
</evidence>
<gene>
    <name evidence="3" type="ORF">AA994_07360</name>
</gene>
<dbReference type="AlphaFoldDB" id="A0A2G4QZN5"/>
<organism evidence="3 4">
    <name type="scientific">Campylobacter vulpis</name>
    <dbReference type="NCBI Taxonomy" id="1655500"/>
    <lineage>
        <taxon>Bacteria</taxon>
        <taxon>Pseudomonadati</taxon>
        <taxon>Campylobacterota</taxon>
        <taxon>Epsilonproteobacteria</taxon>
        <taxon>Campylobacterales</taxon>
        <taxon>Campylobacteraceae</taxon>
        <taxon>Campylobacter</taxon>
    </lineage>
</organism>
<keyword evidence="1" id="KW-0175">Coiled coil</keyword>
<feature type="coiled-coil region" evidence="1">
    <location>
        <begin position="72"/>
        <end position="99"/>
    </location>
</feature>
<accession>A0A2G4QZN5</accession>
<dbReference type="OrthoDB" id="5339479at2"/>
<dbReference type="EMBL" id="LDWY01000086">
    <property type="protein sequence ID" value="PHY89772.1"/>
    <property type="molecule type" value="Genomic_DNA"/>
</dbReference>
<dbReference type="RefSeq" id="WP_099462488.1">
    <property type="nucleotide sequence ID" value="NZ_LDWY01000086.1"/>
</dbReference>
<proteinExistence type="predicted"/>
<sequence>MQERIYELEKAYKRYLKKLWFKRILFALCGIFFVACGILFWEKWQEKKELSLKASAEKRALESKIDQAKILQEKQKLSTQKLEREKESLKEELELLQNPPQKFIITSNALNLANLKKSFYQNPSLEKALKLAELYLEAKDYKKSIFWSLKANEMDTNSKQSLLLFAKAKEALGEIMEAQKVYELYEAR</sequence>
<reference evidence="4" key="1">
    <citation type="submission" date="2015-06" db="EMBL/GenBank/DDBJ databases">
        <authorList>
            <person name="Parisi A."/>
            <person name="Chiara M."/>
            <person name="Florio D."/>
            <person name="Miccolupo A."/>
            <person name="Manzari C."/>
            <person name="Mion D."/>
            <person name="Caruso M."/>
            <person name="D'erchia A.M."/>
            <person name="Zanoni R."/>
        </authorList>
    </citation>
    <scope>NUCLEOTIDE SEQUENCE [LARGE SCALE GENOMIC DNA]</scope>
    <source>
        <strain evidence="4">73/13</strain>
    </source>
</reference>
<keyword evidence="2" id="KW-0472">Membrane</keyword>
<keyword evidence="2" id="KW-1133">Transmembrane helix</keyword>
<comment type="caution">
    <text evidence="3">The sequence shown here is derived from an EMBL/GenBank/DDBJ whole genome shotgun (WGS) entry which is preliminary data.</text>
</comment>
<name>A0A2G4QZN5_9BACT</name>
<dbReference type="Proteomes" id="UP000237472">
    <property type="component" value="Unassembled WGS sequence"/>
</dbReference>
<evidence type="ECO:0000256" key="2">
    <source>
        <dbReference type="SAM" id="Phobius"/>
    </source>
</evidence>
<feature type="transmembrane region" description="Helical" evidence="2">
    <location>
        <begin position="20"/>
        <end position="41"/>
    </location>
</feature>
<evidence type="ECO:0000313" key="3">
    <source>
        <dbReference type="EMBL" id="PHY89772.1"/>
    </source>
</evidence>
<evidence type="ECO:0000313" key="4">
    <source>
        <dbReference type="Proteomes" id="UP000237472"/>
    </source>
</evidence>